<organism evidence="1 2">
    <name type="scientific">Pleuronectes platessa</name>
    <name type="common">European plaice</name>
    <dbReference type="NCBI Taxonomy" id="8262"/>
    <lineage>
        <taxon>Eukaryota</taxon>
        <taxon>Metazoa</taxon>
        <taxon>Chordata</taxon>
        <taxon>Craniata</taxon>
        <taxon>Vertebrata</taxon>
        <taxon>Euteleostomi</taxon>
        <taxon>Actinopterygii</taxon>
        <taxon>Neopterygii</taxon>
        <taxon>Teleostei</taxon>
        <taxon>Neoteleostei</taxon>
        <taxon>Acanthomorphata</taxon>
        <taxon>Carangaria</taxon>
        <taxon>Pleuronectiformes</taxon>
        <taxon>Pleuronectoidei</taxon>
        <taxon>Pleuronectidae</taxon>
        <taxon>Pleuronectes</taxon>
    </lineage>
</organism>
<reference evidence="1" key="1">
    <citation type="submission" date="2020-03" db="EMBL/GenBank/DDBJ databases">
        <authorList>
            <person name="Weist P."/>
        </authorList>
    </citation>
    <scope>NUCLEOTIDE SEQUENCE</scope>
</reference>
<comment type="caution">
    <text evidence="1">The sequence shown here is derived from an EMBL/GenBank/DDBJ whole genome shotgun (WGS) entry which is preliminary data.</text>
</comment>
<dbReference type="AlphaFoldDB" id="A0A9N7VMB1"/>
<dbReference type="EMBL" id="CADEAL010004070">
    <property type="protein sequence ID" value="CAB1450941.1"/>
    <property type="molecule type" value="Genomic_DNA"/>
</dbReference>
<evidence type="ECO:0000313" key="2">
    <source>
        <dbReference type="Proteomes" id="UP001153269"/>
    </source>
</evidence>
<dbReference type="Proteomes" id="UP001153269">
    <property type="component" value="Unassembled WGS sequence"/>
</dbReference>
<accession>A0A9N7VMB1</accession>
<keyword evidence="2" id="KW-1185">Reference proteome</keyword>
<sequence>MDHSPQIWDVKLTDEKSCIGLSREVFPSPPLLSSPLLSSQGVQDTESRCLPARSVVRGLLFLRVGEGHVLQMDMSCGAMPSQLHWSEPPGAWSRAARQTNREGNYLWPGEPGCSLGQARKKMDRVRTRWRGDRERGSRVRLMSLAKQIYSAALGEAVDSEL</sequence>
<protein>
    <submittedName>
        <fullName evidence="1">Uncharacterized protein</fullName>
    </submittedName>
</protein>
<evidence type="ECO:0000313" key="1">
    <source>
        <dbReference type="EMBL" id="CAB1450941.1"/>
    </source>
</evidence>
<proteinExistence type="predicted"/>
<gene>
    <name evidence="1" type="ORF">PLEPLA_LOCUS38633</name>
</gene>
<name>A0A9N7VMB1_PLEPL</name>